<dbReference type="EMBL" id="CP039355">
    <property type="protein sequence ID" value="QCE14789.1"/>
    <property type="molecule type" value="Genomic_DNA"/>
</dbReference>
<gene>
    <name evidence="1" type="ORF">DEO72_LG11g1795</name>
</gene>
<reference evidence="1 2" key="1">
    <citation type="submission" date="2019-04" db="EMBL/GenBank/DDBJ databases">
        <title>An improved genome assembly and genetic linkage map for asparagus bean, Vigna unguiculata ssp. sesquipedialis.</title>
        <authorList>
            <person name="Xia Q."/>
            <person name="Zhang R."/>
            <person name="Dong Y."/>
        </authorList>
    </citation>
    <scope>NUCLEOTIDE SEQUENCE [LARGE SCALE GENOMIC DNA]</scope>
    <source>
        <tissue evidence="1">Leaf</tissue>
    </source>
</reference>
<dbReference type="Proteomes" id="UP000501690">
    <property type="component" value="Linkage Group LG11"/>
</dbReference>
<dbReference type="AlphaFoldDB" id="A0A4D6NQJ5"/>
<organism evidence="1 2">
    <name type="scientific">Vigna unguiculata</name>
    <name type="common">Cowpea</name>
    <dbReference type="NCBI Taxonomy" id="3917"/>
    <lineage>
        <taxon>Eukaryota</taxon>
        <taxon>Viridiplantae</taxon>
        <taxon>Streptophyta</taxon>
        <taxon>Embryophyta</taxon>
        <taxon>Tracheophyta</taxon>
        <taxon>Spermatophyta</taxon>
        <taxon>Magnoliopsida</taxon>
        <taxon>eudicotyledons</taxon>
        <taxon>Gunneridae</taxon>
        <taxon>Pentapetalae</taxon>
        <taxon>rosids</taxon>
        <taxon>fabids</taxon>
        <taxon>Fabales</taxon>
        <taxon>Fabaceae</taxon>
        <taxon>Papilionoideae</taxon>
        <taxon>50 kb inversion clade</taxon>
        <taxon>NPAAA clade</taxon>
        <taxon>indigoferoid/millettioid clade</taxon>
        <taxon>Phaseoleae</taxon>
        <taxon>Vigna</taxon>
    </lineage>
</organism>
<keyword evidence="2" id="KW-1185">Reference proteome</keyword>
<name>A0A4D6NQJ5_VIGUN</name>
<protein>
    <submittedName>
        <fullName evidence="1">Uncharacterized protein</fullName>
    </submittedName>
</protein>
<accession>A0A4D6NQJ5</accession>
<proteinExistence type="predicted"/>
<evidence type="ECO:0000313" key="1">
    <source>
        <dbReference type="EMBL" id="QCE14789.1"/>
    </source>
</evidence>
<evidence type="ECO:0000313" key="2">
    <source>
        <dbReference type="Proteomes" id="UP000501690"/>
    </source>
</evidence>
<sequence>METTFGELGDVTLVQSKLPKKLKKRTHVATEDGSTRDVSSSKATNLNEVLMCLTNTNLKNKHVPSKSGYQYIFIRFRFKIFFSPNYQLLLIDDGGGGGDVGDGGGGGGGGSGGDGGGDVGYGGGGGGSSGGCGADGGDRGCGGGGGGDGDNGGGCGGGCDGVGGGGGRRKKILVATNCKI</sequence>